<dbReference type="Proteomes" id="UP000007347">
    <property type="component" value="Chromosome"/>
</dbReference>
<accession>K0NC96</accession>
<keyword evidence="6 16" id="KW-0235">DNA replication</keyword>
<feature type="domain" description="5'-3' exonuclease" evidence="18">
    <location>
        <begin position="11"/>
        <end position="267"/>
    </location>
</feature>
<reference evidence="20 21" key="1">
    <citation type="journal article" date="2013" name="Environ. Microbiol.">
        <title>Complete genome, catabolic sub-proteomes and key-metabolites of Desulfobacula toluolica Tol2, a marine, aromatic compound-degrading, sulfate-reducing bacterium.</title>
        <authorList>
            <person name="Wohlbrand L."/>
            <person name="Jacob J.H."/>
            <person name="Kube M."/>
            <person name="Mussmann M."/>
            <person name="Jarling R."/>
            <person name="Beck A."/>
            <person name="Amann R."/>
            <person name="Wilkes H."/>
            <person name="Reinhardt R."/>
            <person name="Rabus R."/>
        </authorList>
    </citation>
    <scope>NUCLEOTIDE SEQUENCE [LARGE SCALE GENOMIC DNA]</scope>
    <source>
        <strain evidence="21">DSM 7467 / Tol2</strain>
    </source>
</reference>
<comment type="similarity">
    <text evidence="1 16">Belongs to the DNA polymerase type-A family.</text>
</comment>
<dbReference type="Pfam" id="PF01612">
    <property type="entry name" value="DNA_pol_A_exo1"/>
    <property type="match status" value="1"/>
</dbReference>
<dbReference type="InterPro" id="IPR002562">
    <property type="entry name" value="3'-5'_exonuclease_dom"/>
</dbReference>
<evidence type="ECO:0000256" key="11">
    <source>
        <dbReference type="ARBA" id="ARBA00022932"/>
    </source>
</evidence>
<dbReference type="InterPro" id="IPR008918">
    <property type="entry name" value="HhH2"/>
</dbReference>
<keyword evidence="12 16" id="KW-0238">DNA-binding</keyword>
<dbReference type="GO" id="GO:0006261">
    <property type="term" value="P:DNA-templated DNA replication"/>
    <property type="evidence" value="ECO:0007669"/>
    <property type="project" value="UniProtKB-UniRule"/>
</dbReference>
<keyword evidence="7" id="KW-0540">Nuclease</keyword>
<dbReference type="Gene3D" id="1.10.150.20">
    <property type="entry name" value="5' to 3' exonuclease, C-terminal subdomain"/>
    <property type="match status" value="2"/>
</dbReference>
<evidence type="ECO:0000256" key="13">
    <source>
        <dbReference type="ARBA" id="ARBA00023204"/>
    </source>
</evidence>
<dbReference type="PROSITE" id="PS00447">
    <property type="entry name" value="DNA_POLYMERASE_A"/>
    <property type="match status" value="1"/>
</dbReference>
<sequence>MADSKKADSRKKIFLIDGSAFLYRAFHAIRSLNTSKGHPTNATFGFARILLKLLRDNTPEYAVVIFDVKGPTFRHQMYDQYKANRPPMPEDLAVQIPDIKRVIEAFNIPIEEKQGFEADDLVGTYAKLAREKGFEVVMVTGDKDFMQLVSDHCTLWDPMKDTITDVAKIKKDMGIDPIQFIDILGLAGDSSDNIPGVRGVGPKTAIKLIAQFGSIENLYENIDELKKKKKLYENLSTSKDIVFLSRDLATIDQSVEVTRQIEDFKIDNINTKKAFELFREFEFKTLAAEFAQKTDSSEKKYTLVTKIKDLENLAHTLEKEKIFAVDTETTSKTPMDAQLVGISFSFKENQGFYIPIGHTSPDDIAQSDDLDQPDQINQPDKDDILRIFKPILENPDIKKVGQNIKYDYIVLSRFGITLQGIAFDTMIASYLLNPATRGHSLDRIAMNLFGYKTISYEDVTGKGKNQIGFQDVPIAQAVNYASEDADITFMAYQQFKKQIQDQNLSDLMEKIEIPLITVLANMEMEGIKVDEDALQHLSQTFDLELKSLEKEIYALAGEEFNINSSQQLGVILFEKLQLKTAKKTKKKTGYSTDVEVLTKLAQTHELPEKLLRYRTLGKLKSTYADSLQQLINKETGRIHTSFNQTITVTGRLSSSHPNLQNIPIRKKEGKEIRKAFIPKKGHTLISADYSQIELRILAHYAEDDILIEAFNEGEDIHTRTALEVFQVLPEFVTADLRSQAKAINFGIVYGMSGFRLSNELSISRKMAKAYIDNYFKRYAGVKKFIDTTIEETRKTGEVSTLFGRKRRLDDINSSNANVRNFAQRAAINTPIQGSAADLIKMAMIKMADALKANNMASKMLLSVHDEIIFECPLEEKEQLIDLAKTVMEQVHPLKVPLTVNFGIGENWAQAH</sequence>
<dbReference type="FunFam" id="3.30.420.10:FF:000026">
    <property type="entry name" value="DNA polymerase I"/>
    <property type="match status" value="1"/>
</dbReference>
<evidence type="ECO:0000256" key="9">
    <source>
        <dbReference type="ARBA" id="ARBA00022801"/>
    </source>
</evidence>
<dbReference type="AlphaFoldDB" id="K0NC96"/>
<dbReference type="EC" id="2.7.7.7" evidence="2 15"/>
<evidence type="ECO:0000256" key="5">
    <source>
        <dbReference type="ARBA" id="ARBA00022695"/>
    </source>
</evidence>
<dbReference type="GO" id="GO:0008409">
    <property type="term" value="F:5'-3' exonuclease activity"/>
    <property type="evidence" value="ECO:0007669"/>
    <property type="project" value="UniProtKB-UniRule"/>
</dbReference>
<dbReference type="Pfam" id="PF02739">
    <property type="entry name" value="5_3_exonuc_N"/>
    <property type="match status" value="1"/>
</dbReference>
<dbReference type="PANTHER" id="PTHR10133">
    <property type="entry name" value="DNA POLYMERASE I"/>
    <property type="match status" value="1"/>
</dbReference>
<keyword evidence="5 16" id="KW-0548">Nucleotidyltransferase</keyword>
<name>K0NC96_DESTT</name>
<dbReference type="CDD" id="cd09859">
    <property type="entry name" value="PIN_53EXO"/>
    <property type="match status" value="1"/>
</dbReference>
<dbReference type="OrthoDB" id="9806424at2"/>
<protein>
    <recommendedName>
        <fullName evidence="3 15">DNA polymerase I</fullName>
        <ecNumber evidence="2 15">2.7.7.7</ecNumber>
    </recommendedName>
</protein>
<dbReference type="NCBIfam" id="TIGR00593">
    <property type="entry name" value="pola"/>
    <property type="match status" value="1"/>
</dbReference>
<dbReference type="NCBIfam" id="NF004397">
    <property type="entry name" value="PRK05755.1"/>
    <property type="match status" value="1"/>
</dbReference>
<dbReference type="PATRIC" id="fig|651182.5.peg.4580"/>
<evidence type="ECO:0000256" key="15">
    <source>
        <dbReference type="NCBIfam" id="TIGR00593"/>
    </source>
</evidence>
<dbReference type="InterPro" id="IPR012337">
    <property type="entry name" value="RNaseH-like_sf"/>
</dbReference>
<evidence type="ECO:0000256" key="2">
    <source>
        <dbReference type="ARBA" id="ARBA00012417"/>
    </source>
</evidence>
<keyword evidence="11 16" id="KW-0239">DNA-directed DNA polymerase</keyword>
<dbReference type="InterPro" id="IPR019760">
    <property type="entry name" value="DNA-dir_DNA_pol_A_CS"/>
</dbReference>
<keyword evidence="13 16" id="KW-0234">DNA repair</keyword>
<dbReference type="Gene3D" id="3.40.50.1010">
    <property type="entry name" value="5'-nuclease"/>
    <property type="match status" value="1"/>
</dbReference>
<dbReference type="KEGG" id="dto:TOL2_C38880"/>
<dbReference type="SMART" id="SM00482">
    <property type="entry name" value="POLAc"/>
    <property type="match status" value="1"/>
</dbReference>
<evidence type="ECO:0000256" key="14">
    <source>
        <dbReference type="ARBA" id="ARBA00049244"/>
    </source>
</evidence>
<dbReference type="SUPFAM" id="SSF88723">
    <property type="entry name" value="PIN domain-like"/>
    <property type="match status" value="1"/>
</dbReference>
<dbReference type="SMART" id="SM00279">
    <property type="entry name" value="HhH2"/>
    <property type="match status" value="1"/>
</dbReference>
<dbReference type="PRINTS" id="PR00868">
    <property type="entry name" value="DNAPOLI"/>
</dbReference>
<dbReference type="GO" id="GO:0006302">
    <property type="term" value="P:double-strand break repair"/>
    <property type="evidence" value="ECO:0007669"/>
    <property type="project" value="TreeGrafter"/>
</dbReference>
<evidence type="ECO:0000256" key="10">
    <source>
        <dbReference type="ARBA" id="ARBA00022839"/>
    </source>
</evidence>
<dbReference type="EMBL" id="FO203503">
    <property type="protein sequence ID" value="CCK82044.1"/>
    <property type="molecule type" value="Genomic_DNA"/>
</dbReference>
<evidence type="ECO:0000256" key="4">
    <source>
        <dbReference type="ARBA" id="ARBA00022679"/>
    </source>
</evidence>
<dbReference type="GO" id="GO:0008408">
    <property type="term" value="F:3'-5' exonuclease activity"/>
    <property type="evidence" value="ECO:0007669"/>
    <property type="project" value="UniProtKB-UniRule"/>
</dbReference>
<dbReference type="GO" id="GO:0003677">
    <property type="term" value="F:DNA binding"/>
    <property type="evidence" value="ECO:0007669"/>
    <property type="project" value="UniProtKB-UniRule"/>
</dbReference>
<dbReference type="SUPFAM" id="SSF56672">
    <property type="entry name" value="DNA/RNA polymerases"/>
    <property type="match status" value="1"/>
</dbReference>
<dbReference type="InterPro" id="IPR018320">
    <property type="entry name" value="DNA_polymerase_1"/>
</dbReference>
<dbReference type="FunFam" id="1.10.150.20:FF:000002">
    <property type="entry name" value="DNA polymerase I"/>
    <property type="match status" value="1"/>
</dbReference>
<dbReference type="Pfam" id="PF00476">
    <property type="entry name" value="DNA_pol_A"/>
    <property type="match status" value="1"/>
</dbReference>
<dbReference type="Gene3D" id="1.20.1060.10">
    <property type="entry name" value="Taq DNA Polymerase, Chain T, domain 4"/>
    <property type="match status" value="1"/>
</dbReference>
<proteinExistence type="inferred from homology"/>
<dbReference type="InterPro" id="IPR020045">
    <property type="entry name" value="DNA_polI_H3TH"/>
</dbReference>
<dbReference type="FunFam" id="1.20.1060.10:FF:000001">
    <property type="entry name" value="DNA polymerase I"/>
    <property type="match status" value="1"/>
</dbReference>
<evidence type="ECO:0000259" key="19">
    <source>
        <dbReference type="SMART" id="SM00482"/>
    </source>
</evidence>
<dbReference type="InterPro" id="IPR002298">
    <property type="entry name" value="DNA_polymerase_A"/>
</dbReference>
<dbReference type="CDD" id="cd08637">
    <property type="entry name" value="DNA_pol_A_pol_I_C"/>
    <property type="match status" value="1"/>
</dbReference>
<dbReference type="Gene3D" id="3.30.70.370">
    <property type="match status" value="1"/>
</dbReference>
<dbReference type="InterPro" id="IPR002421">
    <property type="entry name" value="5-3_exonuclease"/>
</dbReference>
<dbReference type="SUPFAM" id="SSF47807">
    <property type="entry name" value="5' to 3' exonuclease, C-terminal subdomain"/>
    <property type="match status" value="1"/>
</dbReference>
<dbReference type="InterPro" id="IPR036279">
    <property type="entry name" value="5-3_exonuclease_C_sf"/>
</dbReference>
<keyword evidence="21" id="KW-1185">Reference proteome</keyword>
<dbReference type="InterPro" id="IPR043502">
    <property type="entry name" value="DNA/RNA_pol_sf"/>
</dbReference>
<dbReference type="GO" id="GO:0003887">
    <property type="term" value="F:DNA-directed DNA polymerase activity"/>
    <property type="evidence" value="ECO:0007669"/>
    <property type="project" value="UniProtKB-UniRule"/>
</dbReference>
<evidence type="ECO:0000256" key="8">
    <source>
        <dbReference type="ARBA" id="ARBA00022763"/>
    </source>
</evidence>
<feature type="domain" description="3'-5' exonuclease" evidence="17">
    <location>
        <begin position="301"/>
        <end position="500"/>
    </location>
</feature>
<dbReference type="FunFam" id="3.40.50.1010:FF:000001">
    <property type="entry name" value="DNA polymerase I"/>
    <property type="match status" value="1"/>
</dbReference>
<feature type="domain" description="DNA-directed DNA polymerase family A palm" evidence="19">
    <location>
        <begin position="669"/>
        <end position="875"/>
    </location>
</feature>
<dbReference type="InterPro" id="IPR029060">
    <property type="entry name" value="PIN-like_dom_sf"/>
</dbReference>
<evidence type="ECO:0000256" key="3">
    <source>
        <dbReference type="ARBA" id="ARBA00020311"/>
    </source>
</evidence>
<evidence type="ECO:0000259" key="18">
    <source>
        <dbReference type="SMART" id="SM00475"/>
    </source>
</evidence>
<dbReference type="CDD" id="cd06139">
    <property type="entry name" value="DNA_polA_I_Ecoli_like_exo"/>
    <property type="match status" value="1"/>
</dbReference>
<keyword evidence="10 16" id="KW-0269">Exonuclease</keyword>
<dbReference type="InterPro" id="IPR020046">
    <property type="entry name" value="5-3_exonucl_a-hlix_arch_N"/>
</dbReference>
<evidence type="ECO:0000256" key="12">
    <source>
        <dbReference type="ARBA" id="ARBA00023125"/>
    </source>
</evidence>
<evidence type="ECO:0000256" key="6">
    <source>
        <dbReference type="ARBA" id="ARBA00022705"/>
    </source>
</evidence>
<keyword evidence="4 16" id="KW-0808">Transferase</keyword>
<dbReference type="Pfam" id="PF01367">
    <property type="entry name" value="5_3_exonuc"/>
    <property type="match status" value="1"/>
</dbReference>
<evidence type="ECO:0000256" key="1">
    <source>
        <dbReference type="ARBA" id="ARBA00007705"/>
    </source>
</evidence>
<dbReference type="SUPFAM" id="SSF53098">
    <property type="entry name" value="Ribonuclease H-like"/>
    <property type="match status" value="1"/>
</dbReference>
<dbReference type="RefSeq" id="WP_014959226.1">
    <property type="nucleotide sequence ID" value="NC_018645.1"/>
</dbReference>
<evidence type="ECO:0000313" key="21">
    <source>
        <dbReference type="Proteomes" id="UP000007347"/>
    </source>
</evidence>
<keyword evidence="8 16" id="KW-0227">DNA damage</keyword>
<dbReference type="InterPro" id="IPR036397">
    <property type="entry name" value="RNaseH_sf"/>
</dbReference>
<keyword evidence="9 16" id="KW-0378">Hydrolase</keyword>
<evidence type="ECO:0000256" key="16">
    <source>
        <dbReference type="RuleBase" id="RU004460"/>
    </source>
</evidence>
<dbReference type="CDD" id="cd09898">
    <property type="entry name" value="H3TH_53EXO"/>
    <property type="match status" value="1"/>
</dbReference>
<dbReference type="HOGENOM" id="CLU_004675_0_0_7"/>
<organism evidence="20 21">
    <name type="scientific">Desulfobacula toluolica (strain DSM 7467 / Tol2)</name>
    <dbReference type="NCBI Taxonomy" id="651182"/>
    <lineage>
        <taxon>Bacteria</taxon>
        <taxon>Pseudomonadati</taxon>
        <taxon>Thermodesulfobacteriota</taxon>
        <taxon>Desulfobacteria</taxon>
        <taxon>Desulfobacterales</taxon>
        <taxon>Desulfobacteraceae</taxon>
        <taxon>Desulfobacula</taxon>
    </lineage>
</organism>
<evidence type="ECO:0000259" key="17">
    <source>
        <dbReference type="SMART" id="SM00474"/>
    </source>
</evidence>
<dbReference type="PANTHER" id="PTHR10133:SF27">
    <property type="entry name" value="DNA POLYMERASE NU"/>
    <property type="match status" value="1"/>
</dbReference>
<dbReference type="Gene3D" id="3.30.420.10">
    <property type="entry name" value="Ribonuclease H-like superfamily/Ribonuclease H"/>
    <property type="match status" value="1"/>
</dbReference>
<comment type="function">
    <text evidence="16">In addition to polymerase activity, this DNA polymerase exhibits 3'-5' and 5'-3' exonuclease activity.</text>
</comment>
<comment type="catalytic activity">
    <reaction evidence="14 16">
        <text>DNA(n) + a 2'-deoxyribonucleoside 5'-triphosphate = DNA(n+1) + diphosphate</text>
        <dbReference type="Rhea" id="RHEA:22508"/>
        <dbReference type="Rhea" id="RHEA-COMP:17339"/>
        <dbReference type="Rhea" id="RHEA-COMP:17340"/>
        <dbReference type="ChEBI" id="CHEBI:33019"/>
        <dbReference type="ChEBI" id="CHEBI:61560"/>
        <dbReference type="ChEBI" id="CHEBI:173112"/>
        <dbReference type="EC" id="2.7.7.7"/>
    </reaction>
</comment>
<dbReference type="SMART" id="SM00474">
    <property type="entry name" value="35EXOc"/>
    <property type="match status" value="1"/>
</dbReference>
<dbReference type="InterPro" id="IPR001098">
    <property type="entry name" value="DNA-dir_DNA_pol_A_palm_dom"/>
</dbReference>
<evidence type="ECO:0000256" key="7">
    <source>
        <dbReference type="ARBA" id="ARBA00022722"/>
    </source>
</evidence>
<gene>
    <name evidence="16 20" type="primary">polA</name>
    <name evidence="20" type="ordered locus">TOL2_C38880</name>
</gene>
<dbReference type="SMART" id="SM00475">
    <property type="entry name" value="53EXOc"/>
    <property type="match status" value="1"/>
</dbReference>
<dbReference type="STRING" id="651182.TOL2_C38880"/>
<dbReference type="FunFam" id="1.10.150.20:FF:000003">
    <property type="entry name" value="DNA polymerase I"/>
    <property type="match status" value="1"/>
</dbReference>
<evidence type="ECO:0000313" key="20">
    <source>
        <dbReference type="EMBL" id="CCK82044.1"/>
    </source>
</evidence>